<protein>
    <recommendedName>
        <fullName evidence="3">Transmembrane protein</fullName>
    </recommendedName>
</protein>
<proteinExistence type="predicted"/>
<dbReference type="EMBL" id="BQNB010020507">
    <property type="protein sequence ID" value="GJT96728.1"/>
    <property type="molecule type" value="Genomic_DNA"/>
</dbReference>
<keyword evidence="2" id="KW-1185">Reference proteome</keyword>
<sequence>MVGCSECGVFVRGWSLWVIVMAKIEAREAASMLDFSLVFVFVGGVVKGFAGAVKFMWGGEYVGQATYCTLWRTGSVGWGVYFRGVWE</sequence>
<reference evidence="1" key="1">
    <citation type="journal article" date="2022" name="Int. J. Mol. Sci.">
        <title>Draft Genome of Tanacetum Coccineum: Genomic Comparison of Closely Related Tanacetum-Family Plants.</title>
        <authorList>
            <person name="Yamashiro T."/>
            <person name="Shiraishi A."/>
            <person name="Nakayama K."/>
            <person name="Satake H."/>
        </authorList>
    </citation>
    <scope>NUCLEOTIDE SEQUENCE</scope>
</reference>
<evidence type="ECO:0008006" key="3">
    <source>
        <dbReference type="Google" id="ProtNLM"/>
    </source>
</evidence>
<name>A0ABQ5IBH8_9ASTR</name>
<dbReference type="Proteomes" id="UP001151760">
    <property type="component" value="Unassembled WGS sequence"/>
</dbReference>
<evidence type="ECO:0000313" key="1">
    <source>
        <dbReference type="EMBL" id="GJT96728.1"/>
    </source>
</evidence>
<comment type="caution">
    <text evidence="1">The sequence shown here is derived from an EMBL/GenBank/DDBJ whole genome shotgun (WGS) entry which is preliminary data.</text>
</comment>
<accession>A0ABQ5IBH8</accession>
<evidence type="ECO:0000313" key="2">
    <source>
        <dbReference type="Proteomes" id="UP001151760"/>
    </source>
</evidence>
<reference evidence="1" key="2">
    <citation type="submission" date="2022-01" db="EMBL/GenBank/DDBJ databases">
        <authorList>
            <person name="Yamashiro T."/>
            <person name="Shiraishi A."/>
            <person name="Satake H."/>
            <person name="Nakayama K."/>
        </authorList>
    </citation>
    <scope>NUCLEOTIDE SEQUENCE</scope>
</reference>
<organism evidence="1 2">
    <name type="scientific">Tanacetum coccineum</name>
    <dbReference type="NCBI Taxonomy" id="301880"/>
    <lineage>
        <taxon>Eukaryota</taxon>
        <taxon>Viridiplantae</taxon>
        <taxon>Streptophyta</taxon>
        <taxon>Embryophyta</taxon>
        <taxon>Tracheophyta</taxon>
        <taxon>Spermatophyta</taxon>
        <taxon>Magnoliopsida</taxon>
        <taxon>eudicotyledons</taxon>
        <taxon>Gunneridae</taxon>
        <taxon>Pentapetalae</taxon>
        <taxon>asterids</taxon>
        <taxon>campanulids</taxon>
        <taxon>Asterales</taxon>
        <taxon>Asteraceae</taxon>
        <taxon>Asteroideae</taxon>
        <taxon>Anthemideae</taxon>
        <taxon>Anthemidinae</taxon>
        <taxon>Tanacetum</taxon>
    </lineage>
</organism>
<gene>
    <name evidence="1" type="ORF">Tco_1092246</name>
</gene>